<sequence length="176" mass="19684">MDLAKFAEMSTATAYRYYQSLDEVAQAYLVRVMTELRDFDASRPETGRELLRVVSRHWVGMVLEHGPVLVQIRSRRGFFDRLHGKVTSTVRGHEARKRALCGVLAEENLPASMQDDAAMLYNTMFDPRDILDLVNLRGLGADHVTDVLIEAFVGALKGWNLGIRTAESATTKSAAK</sequence>
<accession>A0A327KTQ2</accession>
<dbReference type="AlphaFoldDB" id="A0A327KTQ2"/>
<keyword evidence="2" id="KW-1185">Reference proteome</keyword>
<name>A0A327KTQ2_9BRAD</name>
<comment type="caution">
    <text evidence="1">The sequence shown here is derived from an EMBL/GenBank/DDBJ whole genome shotgun (WGS) entry which is preliminary data.</text>
</comment>
<evidence type="ECO:0008006" key="3">
    <source>
        <dbReference type="Google" id="ProtNLM"/>
    </source>
</evidence>
<evidence type="ECO:0000313" key="2">
    <source>
        <dbReference type="Proteomes" id="UP000249130"/>
    </source>
</evidence>
<dbReference type="Gene3D" id="1.10.357.10">
    <property type="entry name" value="Tetracycline Repressor, domain 2"/>
    <property type="match status" value="1"/>
</dbReference>
<organism evidence="1 2">
    <name type="scientific">Rhodoplanes roseus</name>
    <dbReference type="NCBI Taxonomy" id="29409"/>
    <lineage>
        <taxon>Bacteria</taxon>
        <taxon>Pseudomonadati</taxon>
        <taxon>Pseudomonadota</taxon>
        <taxon>Alphaproteobacteria</taxon>
        <taxon>Hyphomicrobiales</taxon>
        <taxon>Nitrobacteraceae</taxon>
        <taxon>Rhodoplanes</taxon>
    </lineage>
</organism>
<proteinExistence type="predicted"/>
<evidence type="ECO:0000313" key="1">
    <source>
        <dbReference type="EMBL" id="RAI41416.1"/>
    </source>
</evidence>
<protein>
    <recommendedName>
        <fullName evidence="3">HTH tetR-type domain-containing protein</fullName>
    </recommendedName>
</protein>
<reference evidence="1 2" key="1">
    <citation type="submission" date="2017-07" db="EMBL/GenBank/DDBJ databases">
        <title>Draft Genome Sequences of Select Purple Nonsulfur Bacteria.</title>
        <authorList>
            <person name="Lasarre B."/>
            <person name="Mckinlay J.B."/>
        </authorList>
    </citation>
    <scope>NUCLEOTIDE SEQUENCE [LARGE SCALE GENOMIC DNA]</scope>
    <source>
        <strain evidence="1 2">DSM 5909</strain>
    </source>
</reference>
<dbReference type="EMBL" id="NPEX01000190">
    <property type="protein sequence ID" value="RAI41416.1"/>
    <property type="molecule type" value="Genomic_DNA"/>
</dbReference>
<dbReference type="Proteomes" id="UP000249130">
    <property type="component" value="Unassembled WGS sequence"/>
</dbReference>
<gene>
    <name evidence="1" type="ORF">CH341_21730</name>
</gene>